<evidence type="ECO:0000313" key="3">
    <source>
        <dbReference type="Proteomes" id="UP000256661"/>
    </source>
</evidence>
<reference evidence="2 3" key="1">
    <citation type="submission" date="2018-08" db="EMBL/GenBank/DDBJ databases">
        <title>Sequencing the genomes of 1000 actinobacteria strains.</title>
        <authorList>
            <person name="Klenk H.-P."/>
        </authorList>
    </citation>
    <scope>NUCLEOTIDE SEQUENCE [LARGE SCALE GENOMIC DNA]</scope>
    <source>
        <strain evidence="2 3">DSM 43927</strain>
    </source>
</reference>
<protein>
    <submittedName>
        <fullName evidence="2">Uncharacterized protein</fullName>
    </submittedName>
</protein>
<proteinExistence type="predicted"/>
<dbReference type="AlphaFoldDB" id="A0A3D9T1Y3"/>
<feature type="region of interest" description="Disordered" evidence="1">
    <location>
        <begin position="23"/>
        <end position="50"/>
    </location>
</feature>
<comment type="caution">
    <text evidence="2">The sequence shown here is derived from an EMBL/GenBank/DDBJ whole genome shotgun (WGS) entry which is preliminary data.</text>
</comment>
<keyword evidence="3" id="KW-1185">Reference proteome</keyword>
<name>A0A3D9T1Y3_9ACTN</name>
<dbReference type="EMBL" id="QTTT01000001">
    <property type="protein sequence ID" value="REF00354.1"/>
    <property type="molecule type" value="Genomic_DNA"/>
</dbReference>
<gene>
    <name evidence="2" type="ORF">DFJ69_5886</name>
</gene>
<dbReference type="Proteomes" id="UP000256661">
    <property type="component" value="Unassembled WGS sequence"/>
</dbReference>
<sequence length="50" mass="5264">MGTKVPQSGRTKTLVQPGGKTFTFMAQRTPGEPATVRDACDAKRNGGGKK</sequence>
<accession>A0A3D9T1Y3</accession>
<organism evidence="2 3">
    <name type="scientific">Thermomonospora umbrina</name>
    <dbReference type="NCBI Taxonomy" id="111806"/>
    <lineage>
        <taxon>Bacteria</taxon>
        <taxon>Bacillati</taxon>
        <taxon>Actinomycetota</taxon>
        <taxon>Actinomycetes</taxon>
        <taxon>Streptosporangiales</taxon>
        <taxon>Thermomonosporaceae</taxon>
        <taxon>Thermomonospora</taxon>
    </lineage>
</organism>
<dbReference type="RefSeq" id="WP_170177825.1">
    <property type="nucleotide sequence ID" value="NZ_QTTT01000001.1"/>
</dbReference>
<evidence type="ECO:0000256" key="1">
    <source>
        <dbReference type="SAM" id="MobiDB-lite"/>
    </source>
</evidence>
<evidence type="ECO:0000313" key="2">
    <source>
        <dbReference type="EMBL" id="REF00354.1"/>
    </source>
</evidence>